<feature type="domain" description="MucBP" evidence="3">
    <location>
        <begin position="360"/>
        <end position="428"/>
    </location>
</feature>
<gene>
    <name evidence="4" type="ORF">FD04_GL001728</name>
</gene>
<keyword evidence="1" id="KW-0677">Repeat</keyword>
<dbReference type="AlphaFoldDB" id="A0A0R1LYY4"/>
<name>A0A0R1LYY4_9LACO</name>
<evidence type="ECO:0000256" key="2">
    <source>
        <dbReference type="SAM" id="MobiDB-lite"/>
    </source>
</evidence>
<evidence type="ECO:0000313" key="4">
    <source>
        <dbReference type="EMBL" id="KRK97690.1"/>
    </source>
</evidence>
<feature type="domain" description="MucBP" evidence="3">
    <location>
        <begin position="219"/>
        <end position="294"/>
    </location>
</feature>
<organism evidence="4 5">
    <name type="scientific">Secundilactobacillus odoratitofui DSM 19909 = JCM 15043</name>
    <dbReference type="NCBI Taxonomy" id="1423776"/>
    <lineage>
        <taxon>Bacteria</taxon>
        <taxon>Bacillati</taxon>
        <taxon>Bacillota</taxon>
        <taxon>Bacilli</taxon>
        <taxon>Lactobacillales</taxon>
        <taxon>Lactobacillaceae</taxon>
        <taxon>Secundilactobacillus</taxon>
    </lineage>
</organism>
<proteinExistence type="predicted"/>
<protein>
    <recommendedName>
        <fullName evidence="3">MucBP domain-containing protein</fullName>
    </recommendedName>
</protein>
<dbReference type="InterPro" id="IPR009459">
    <property type="entry name" value="MucBP_dom"/>
</dbReference>
<dbReference type="Gene3D" id="3.10.20.320">
    <property type="entry name" value="Putative peptidoglycan bound protein (lpxtg motif)"/>
    <property type="match status" value="2"/>
</dbReference>
<dbReference type="EMBL" id="AZEE01000029">
    <property type="protein sequence ID" value="KRK97690.1"/>
    <property type="molecule type" value="Genomic_DNA"/>
</dbReference>
<evidence type="ECO:0000313" key="5">
    <source>
        <dbReference type="Proteomes" id="UP000051160"/>
    </source>
</evidence>
<feature type="region of interest" description="Disordered" evidence="2">
    <location>
        <begin position="38"/>
        <end position="99"/>
    </location>
</feature>
<accession>A0A0R1LYY4</accession>
<evidence type="ECO:0000256" key="1">
    <source>
        <dbReference type="ARBA" id="ARBA00022737"/>
    </source>
</evidence>
<dbReference type="Proteomes" id="UP000051160">
    <property type="component" value="Unassembled WGS sequence"/>
</dbReference>
<sequence>MDLMKNHNRKTLTLLTTSLFSALILGTVQIRVAKADSTDPVVGTPTTNTVQPTSTESSNITTASQPSSTSSTSSETPETDTTATENTAATANQSQTATTTATHALPLAKTARLAPPAPAPVSSQASTITFHYVDASTGEPITFNGNWASLPDLHGKGDVSSYTLTNTSSDPTMTIPGKTQYATTIPGYQYIGDANLDIPNQFAAGNLDVTLNYLSLAAVNVAYVDAADPKTILWHYTIPATDVAKGDPYKTDYYQVPFNGYHFTSAVGATSGTFGQTNNLDGTENPITITYYYQKDANGDTTSTPIGSSLHAFQTETALSSNSTSSGTPTATTKAGYTLIASATSQSGATSYSQYLANAQVTVNYVDQDTQAILATTTLGTEDASNNIFPSGTYQTSARTFTDYQLTNISGATSGTYDPIARTVTYYYHKASQTVTAPPADDTPVEVPAEVSYVTPSGSLIDVNFIKGRPDVLVKPLIYPKLTQFHQQGYVIISSEITATTQLQPLASYRIILTKLTQPLSPFQQPDMPAMARLRNLTAKPILVPTRLTATPTMPSSVHWDARFISANQGIDNINVVTEKDLSHLSRWLDPKGSGSDDVSTLAAYFISLNGKINFGEL</sequence>
<evidence type="ECO:0000259" key="3">
    <source>
        <dbReference type="Pfam" id="PF06458"/>
    </source>
</evidence>
<keyword evidence="5" id="KW-1185">Reference proteome</keyword>
<dbReference type="Pfam" id="PF06458">
    <property type="entry name" value="MucBP"/>
    <property type="match status" value="2"/>
</dbReference>
<reference evidence="4 5" key="1">
    <citation type="journal article" date="2015" name="Genome Announc.">
        <title>Expanding the biotechnology potential of lactobacilli through comparative genomics of 213 strains and associated genera.</title>
        <authorList>
            <person name="Sun Z."/>
            <person name="Harris H.M."/>
            <person name="McCann A."/>
            <person name="Guo C."/>
            <person name="Argimon S."/>
            <person name="Zhang W."/>
            <person name="Yang X."/>
            <person name="Jeffery I.B."/>
            <person name="Cooney J.C."/>
            <person name="Kagawa T.F."/>
            <person name="Liu W."/>
            <person name="Song Y."/>
            <person name="Salvetti E."/>
            <person name="Wrobel A."/>
            <person name="Rasinkangas P."/>
            <person name="Parkhill J."/>
            <person name="Rea M.C."/>
            <person name="O'Sullivan O."/>
            <person name="Ritari J."/>
            <person name="Douillard F.P."/>
            <person name="Paul Ross R."/>
            <person name="Yang R."/>
            <person name="Briner A.E."/>
            <person name="Felis G.E."/>
            <person name="de Vos W.M."/>
            <person name="Barrangou R."/>
            <person name="Klaenhammer T.R."/>
            <person name="Caufield P.W."/>
            <person name="Cui Y."/>
            <person name="Zhang H."/>
            <person name="O'Toole P.W."/>
        </authorList>
    </citation>
    <scope>NUCLEOTIDE SEQUENCE [LARGE SCALE GENOMIC DNA]</scope>
    <source>
        <strain evidence="4 5">DSM 19909</strain>
    </source>
</reference>
<dbReference type="PATRIC" id="fig|1423776.4.peg.1753"/>
<comment type="caution">
    <text evidence="4">The sequence shown here is derived from an EMBL/GenBank/DDBJ whole genome shotgun (WGS) entry which is preliminary data.</text>
</comment>